<dbReference type="Proteomes" id="UP000460949">
    <property type="component" value="Unassembled WGS sequence"/>
</dbReference>
<dbReference type="EMBL" id="WMET01000001">
    <property type="protein sequence ID" value="MYL18355.1"/>
    <property type="molecule type" value="Genomic_DNA"/>
</dbReference>
<dbReference type="PANTHER" id="PTHR43355">
    <property type="entry name" value="FLAVIN REDUCTASE (NADPH)"/>
    <property type="match status" value="1"/>
</dbReference>
<comment type="caution">
    <text evidence="2">The sequence shown here is derived from an EMBL/GenBank/DDBJ whole genome shotgun (WGS) entry which is preliminary data.</text>
</comment>
<dbReference type="Gene3D" id="3.40.50.720">
    <property type="entry name" value="NAD(P)-binding Rossmann-like Domain"/>
    <property type="match status" value="1"/>
</dbReference>
<accession>A0A845DP65</accession>
<evidence type="ECO:0000259" key="1">
    <source>
        <dbReference type="Pfam" id="PF13460"/>
    </source>
</evidence>
<name>A0A845DP65_9BACI</name>
<dbReference type="GO" id="GO:0016646">
    <property type="term" value="F:oxidoreductase activity, acting on the CH-NH group of donors, NAD or NADP as acceptor"/>
    <property type="evidence" value="ECO:0007669"/>
    <property type="project" value="TreeGrafter"/>
</dbReference>
<organism evidence="2 3">
    <name type="scientific">Halobacillus litoralis</name>
    <dbReference type="NCBI Taxonomy" id="45668"/>
    <lineage>
        <taxon>Bacteria</taxon>
        <taxon>Bacillati</taxon>
        <taxon>Bacillota</taxon>
        <taxon>Bacilli</taxon>
        <taxon>Bacillales</taxon>
        <taxon>Bacillaceae</taxon>
        <taxon>Halobacillus</taxon>
    </lineage>
</organism>
<reference evidence="2 3" key="1">
    <citation type="submission" date="2019-11" db="EMBL/GenBank/DDBJ databases">
        <title>Genome sequences of 17 halophilic strains isolated from different environments.</title>
        <authorList>
            <person name="Furrow R.E."/>
        </authorList>
    </citation>
    <scope>NUCLEOTIDE SEQUENCE [LARGE SCALE GENOMIC DNA]</scope>
    <source>
        <strain evidence="2 3">22511_23_Filter</strain>
    </source>
</reference>
<gene>
    <name evidence="2" type="ORF">GLW04_00545</name>
</gene>
<dbReference type="RefSeq" id="WP_160834829.1">
    <property type="nucleotide sequence ID" value="NZ_WMET01000001.1"/>
</dbReference>
<dbReference type="InterPro" id="IPR016040">
    <property type="entry name" value="NAD(P)-bd_dom"/>
</dbReference>
<feature type="domain" description="NAD(P)-binding" evidence="1">
    <location>
        <begin position="7"/>
        <end position="194"/>
    </location>
</feature>
<dbReference type="InterPro" id="IPR036291">
    <property type="entry name" value="NAD(P)-bd_dom_sf"/>
</dbReference>
<dbReference type="PANTHER" id="PTHR43355:SF2">
    <property type="entry name" value="FLAVIN REDUCTASE (NADPH)"/>
    <property type="match status" value="1"/>
</dbReference>
<protein>
    <submittedName>
        <fullName evidence="2">NAD(P)H-binding protein</fullName>
    </submittedName>
</protein>
<proteinExistence type="predicted"/>
<dbReference type="Pfam" id="PF13460">
    <property type="entry name" value="NAD_binding_10"/>
    <property type="match status" value="1"/>
</dbReference>
<dbReference type="AlphaFoldDB" id="A0A845DP65"/>
<evidence type="ECO:0000313" key="2">
    <source>
        <dbReference type="EMBL" id="MYL18355.1"/>
    </source>
</evidence>
<dbReference type="SUPFAM" id="SSF51735">
    <property type="entry name" value="NAD(P)-binding Rossmann-fold domains"/>
    <property type="match status" value="1"/>
</dbReference>
<evidence type="ECO:0000313" key="3">
    <source>
        <dbReference type="Proteomes" id="UP000460949"/>
    </source>
</evidence>
<dbReference type="InterPro" id="IPR051606">
    <property type="entry name" value="Polyketide_Oxido-like"/>
</dbReference>
<sequence length="206" mass="22858">MKIAVIGGTGRVSARFIRHALDRGHEVKALVRNIQKAEEMIEGAELVQGDARNPKDIKEALTGCGVVFSGLSTDKTDTLTEAVPLITEEMNRQGLKRLVSIGTAGILDSRFEDGKYRFESSESKRRKTFAAEEHAGVYKHLQNTDLDWTIVCPTYLPDGDVQGGVRFELDMLPEDGKKVTTGDTAVFAYQTLLNDQFFQKRVGICY</sequence>